<feature type="compositionally biased region" description="Pro residues" evidence="1">
    <location>
        <begin position="1171"/>
        <end position="1180"/>
    </location>
</feature>
<dbReference type="Gene3D" id="3.40.390.80">
    <property type="entry name" value="Peptidase M60, enhancin-like domain 2"/>
    <property type="match status" value="1"/>
</dbReference>
<keyword evidence="2" id="KW-0812">Transmembrane</keyword>
<sequence length="1745" mass="197602">MQTLLLFLFLFKSYEYNPSLYAPKTDDFILALEADSFYFIENIPTPPKAKPISEAKFTTQVIDEESYGWPGHVRTIDATIEDEEGKNMYDFYKNRVNLTQEEMYYHPKAPEQTWSTWDAVNKLQRTKVKVTLDPYHRSFRTTNLYMPPGELITFEVFPDAINLVKVILEPHRQHVSINDRLKYLQCETRLTQPKTTWGYPTGGAVSFELFDTSKNVPIEINVSGCALAPHFIYGVTDEKEWEESIRTREAPSAMITNGAINAFMPANTIRDVDRMDDVQAWWRSAALRSQEIAPDPMGVNDKYHFRHPLNWRYDNFVGCGIACAYSGANFVDFTPDWANSANKIDILKNGNPWGTIHEMNHHHQDGWAFKDMDPALTEGTNNVLNTWTYTYQNSASGSRTVDSNLNPICLVDHLETIHPYCLVDWGFIECEWDIIFHCLGRDVFKKYMDLNMKNEPYSWQLYNGYGKHVLTLMEATGYDVYEYCNWFCEHTDRKTMYELLNYNNKYQNFMEAYKSHPAYGKYFHFMGCFYACGFIRNNQRFETARPYKINPYLNTTFDFNKALKQRSGNKTLWGDFVFDRIESKRQDAWTEISKGVFTYKPFDSDISFIDEALAIYIDLTTGEEYINIVRLELRPINKVHTVYYYNFTEDVCNRDKSVEECYKNINKHTLYKEILTDYKGIPSIPERNLTAVTDISFTPTVTDDFYLRADIHERGFVYVSENPITGDYDEIEQYKVLTKNWYHDINAGNVNGGLSAPIHFEKGKKYYIRLVANNADKPSICIDQPLCKLETKATVFLKETRHNNYMDNSNMIKDEWFEFQKPLDYRPDLIDFKYNDAYEGEKLIKNLPTHWTANVSLKIKKVYTLTNTDFDYSQGLCCNDCDDTNVSETLTNWDPSTEVRSGWWPVDTEGQPFPHIWDVNFNGEETFDSVYLKGAYNQYHFPMLSNISIYLNSLESSSIGIENDDNLIFNGIYDSKINKPIELNQQYKGKYLRIVVHDNRINWKDGHPGRSTFAYISVGRYLCVSNYKVPRGCNWEVRKDGYYLNGRAFVGKAGDKYSYVPDEGINQVAIVGDRFVGMGVAKVFLDNVLVKTIDENDIDQVDWSNLKYTSRSFRRILYASPFFNNQPEIRIEVESGEFRLTGFLVGSTNKSFLINNGPMPTQTPTAYPDITPIPPRSPTPKPDESDSNQPVVPPEVPSSQEVVVPPEESSSQEVIVPPEESSSQEVVVPPEESSSQGAVIPPEVPSSQEVIVPPEESSSQEVIVPPEESSSQEVVVPPEESSSQEVIVPPEESSSQEVIVPPEESSSQEVIVPPEESSSQEAIAPPEESSSQGAVIPPEESSSKEVIVPPEVPISPEITKQPTPPTSTGPTIDKTSEASSDKIEFTENGFKDGEENHDTTQIRSDVVLIQGHSNKITLIADATKEPKQDKYLSVQQPNTEITIELPESGDYGKGEFGIHPNSKDPKINIPTSSVPLNIFNDRDNSVLLETVGSASSSESITIQKVTSTNGRLSLKLPSKAKSFEAKEINLYNEALIESFAGSTPIDTIIGQLNLKDGSKSKMTNINIKNGLTADSNSKLNIEGKAVFNSSSSIILTDSSFIEFGKSIIDGICNSIALVSSTKASLLADESKSTTLICGELFECDRWLSKFTGNDEFPKSRCDNIEKEKCLVAFSEKKNDNDGGKGKGKSNIGIIIGVVVAVVVVIAIVVGVVIYLNKKKKSNHHTSSFENFGNDLNETNFDYNDI</sequence>
<dbReference type="Proteomes" id="UP001470230">
    <property type="component" value="Unassembled WGS sequence"/>
</dbReference>
<feature type="compositionally biased region" description="Low complexity" evidence="1">
    <location>
        <begin position="1197"/>
        <end position="1236"/>
    </location>
</feature>
<dbReference type="EMBL" id="JAPFFF010000009">
    <property type="protein sequence ID" value="KAK8883082.1"/>
    <property type="molecule type" value="Genomic_DNA"/>
</dbReference>
<feature type="compositionally biased region" description="Polar residues" evidence="1">
    <location>
        <begin position="1153"/>
        <end position="1165"/>
    </location>
</feature>
<keyword evidence="3" id="KW-0732">Signal</keyword>
<comment type="caution">
    <text evidence="5">The sequence shown here is derived from an EMBL/GenBank/DDBJ whole genome shotgun (WGS) entry which is preliminary data.</text>
</comment>
<feature type="compositionally biased region" description="Low complexity" evidence="1">
    <location>
        <begin position="1335"/>
        <end position="1358"/>
    </location>
</feature>
<keyword evidence="2" id="KW-1133">Transmembrane helix</keyword>
<evidence type="ECO:0000256" key="2">
    <source>
        <dbReference type="SAM" id="Phobius"/>
    </source>
</evidence>
<reference evidence="5 6" key="1">
    <citation type="submission" date="2024-04" db="EMBL/GenBank/DDBJ databases">
        <title>Tritrichomonas musculus Genome.</title>
        <authorList>
            <person name="Alves-Ferreira E."/>
            <person name="Grigg M."/>
            <person name="Lorenzi H."/>
            <person name="Galac M."/>
        </authorList>
    </citation>
    <scope>NUCLEOTIDE SEQUENCE [LARGE SCALE GENOMIC DNA]</scope>
    <source>
        <strain evidence="5 6">EAF2021</strain>
    </source>
</reference>
<feature type="chain" id="PRO_5047169610" description="Peptidase M60 domain-containing protein" evidence="3">
    <location>
        <begin position="17"/>
        <end position="1745"/>
    </location>
</feature>
<protein>
    <recommendedName>
        <fullName evidence="4">Peptidase M60 domain-containing protein</fullName>
    </recommendedName>
</protein>
<dbReference type="InterPro" id="IPR051244">
    <property type="entry name" value="TCAF"/>
</dbReference>
<dbReference type="Pfam" id="PF13402">
    <property type="entry name" value="Peptidase_M60"/>
    <property type="match status" value="1"/>
</dbReference>
<evidence type="ECO:0000313" key="6">
    <source>
        <dbReference type="Proteomes" id="UP001470230"/>
    </source>
</evidence>
<dbReference type="InterPro" id="IPR031161">
    <property type="entry name" value="Peptidase_M60_dom"/>
</dbReference>
<dbReference type="InterPro" id="IPR035423">
    <property type="entry name" value="M60-like_N"/>
</dbReference>
<dbReference type="PANTHER" id="PTHR15730:SF5">
    <property type="entry name" value="SI:CH211-210B2.2-RELATED"/>
    <property type="match status" value="1"/>
</dbReference>
<keyword evidence="2" id="KW-0472">Membrane</keyword>
<organism evidence="5 6">
    <name type="scientific">Tritrichomonas musculus</name>
    <dbReference type="NCBI Taxonomy" id="1915356"/>
    <lineage>
        <taxon>Eukaryota</taxon>
        <taxon>Metamonada</taxon>
        <taxon>Parabasalia</taxon>
        <taxon>Tritrichomonadida</taxon>
        <taxon>Tritrichomonadidae</taxon>
        <taxon>Tritrichomonas</taxon>
    </lineage>
</organism>
<accession>A0ABR2JXU7</accession>
<keyword evidence="6" id="KW-1185">Reference proteome</keyword>
<feature type="transmembrane region" description="Helical" evidence="2">
    <location>
        <begin position="1691"/>
        <end position="1715"/>
    </location>
</feature>
<dbReference type="PANTHER" id="PTHR15730">
    <property type="entry name" value="EXPERIMENTAL AUTOIMMUNE PROSTATITIS ANTIGEN 2-RELATED"/>
    <property type="match status" value="1"/>
</dbReference>
<proteinExistence type="predicted"/>
<feature type="region of interest" description="Disordered" evidence="1">
    <location>
        <begin position="1153"/>
        <end position="1380"/>
    </location>
</feature>
<evidence type="ECO:0000259" key="4">
    <source>
        <dbReference type="PROSITE" id="PS51723"/>
    </source>
</evidence>
<evidence type="ECO:0000256" key="3">
    <source>
        <dbReference type="SAM" id="SignalP"/>
    </source>
</evidence>
<evidence type="ECO:0000256" key="1">
    <source>
        <dbReference type="SAM" id="MobiDB-lite"/>
    </source>
</evidence>
<dbReference type="Pfam" id="PF17291">
    <property type="entry name" value="M60-like_N"/>
    <property type="match status" value="1"/>
</dbReference>
<evidence type="ECO:0000313" key="5">
    <source>
        <dbReference type="EMBL" id="KAK8883082.1"/>
    </source>
</evidence>
<feature type="domain" description="Peptidase M60" evidence="4">
    <location>
        <begin position="137"/>
        <end position="466"/>
    </location>
</feature>
<feature type="signal peptide" evidence="3">
    <location>
        <begin position="1"/>
        <end position="16"/>
    </location>
</feature>
<dbReference type="SMART" id="SM01276">
    <property type="entry name" value="M60-like"/>
    <property type="match status" value="1"/>
</dbReference>
<gene>
    <name evidence="5" type="ORF">M9Y10_045730</name>
</gene>
<name>A0ABR2JXU7_9EUKA</name>
<dbReference type="PROSITE" id="PS51723">
    <property type="entry name" value="PEPTIDASE_M60"/>
    <property type="match status" value="1"/>
</dbReference>